<evidence type="ECO:0000256" key="3">
    <source>
        <dbReference type="ARBA" id="ARBA00022679"/>
    </source>
</evidence>
<dbReference type="PANTHER" id="PTHR11129">
    <property type="entry name" value="PROTEIN FARNESYLTRANSFERASE ALPHA SUBUNIT/RAB GERANYLGERANYL TRANSFERASE ALPHA SUBUNIT"/>
    <property type="match status" value="1"/>
</dbReference>
<gene>
    <name evidence="8" type="ORF">C8A03DRAFT_35662</name>
</gene>
<dbReference type="PROSITE" id="PS51147">
    <property type="entry name" value="PFTA"/>
    <property type="match status" value="5"/>
</dbReference>
<keyword evidence="9" id="KW-1185">Reference proteome</keyword>
<evidence type="ECO:0000256" key="2">
    <source>
        <dbReference type="ARBA" id="ARBA00022602"/>
    </source>
</evidence>
<evidence type="ECO:0000313" key="8">
    <source>
        <dbReference type="EMBL" id="KAK4236448.1"/>
    </source>
</evidence>
<keyword evidence="2 6" id="KW-0637">Prenyltransferase</keyword>
<feature type="region of interest" description="Disordered" evidence="7">
    <location>
        <begin position="1"/>
        <end position="25"/>
    </location>
</feature>
<comment type="similarity">
    <text evidence="1 6">Belongs to the protein prenyltransferase subunit alpha family.</text>
</comment>
<keyword evidence="4" id="KW-0677">Repeat</keyword>
<dbReference type="Proteomes" id="UP001303760">
    <property type="component" value="Unassembled WGS sequence"/>
</dbReference>
<dbReference type="InterPro" id="IPR002088">
    <property type="entry name" value="Prenyl_trans_a"/>
</dbReference>
<dbReference type="Gene3D" id="1.25.40.120">
    <property type="entry name" value="Protein prenylyltransferase"/>
    <property type="match status" value="2"/>
</dbReference>
<dbReference type="GO" id="GO:0005968">
    <property type="term" value="C:Rab-protein geranylgeranyltransferase complex"/>
    <property type="evidence" value="ECO:0007669"/>
    <property type="project" value="TreeGrafter"/>
</dbReference>
<evidence type="ECO:0000313" key="9">
    <source>
        <dbReference type="Proteomes" id="UP001303760"/>
    </source>
</evidence>
<evidence type="ECO:0000256" key="1">
    <source>
        <dbReference type="ARBA" id="ARBA00006734"/>
    </source>
</evidence>
<dbReference type="PANTHER" id="PTHR11129:SF2">
    <property type="entry name" value="GERANYLGERANYL TRANSFERASE TYPE-2 SUBUNIT ALPHA"/>
    <property type="match status" value="1"/>
</dbReference>
<evidence type="ECO:0000256" key="4">
    <source>
        <dbReference type="ARBA" id="ARBA00022737"/>
    </source>
</evidence>
<dbReference type="EMBL" id="MU860192">
    <property type="protein sequence ID" value="KAK4236448.1"/>
    <property type="molecule type" value="Genomic_DNA"/>
</dbReference>
<accession>A0AAN7HAL0</accession>
<comment type="function">
    <text evidence="6">Catalyzes the transfer of a geranyl-geranyl moiety from geranyl-geranyl pyrophosphate to cysteines occuring in specific C-terminal amino acid sequences.</text>
</comment>
<sequence length="417" mass="48510">MADQGGSQHGIARTSRVRTEEQKKRDLERIKKYRELEDQVRSHVSRGDYSPSVFQLTSKLLRLNPEYYTIWNTIGWVIMLDGVLEYFSYRHYNTIFHQLLVIVVGHDPARPRVPDSWEECAPDASGVRKDNNIEAATAAAAAAEQQDLSTIKTELNFTIPLLLESPKCYWIWSYRLWILQQAIQRLRSPLARQIWEEELGLASKMLGKDRRNFHAWGYRRHVVAQLESATLQGSSMVEAEFAYTERMINTDLSNFSAWHSRSKLIPRLLEERGADDAARRAFLDEELNKIREALNVGPEDQSLWYYHQFLVLNLVYPDKHPAMTRGLTTQDRVAYLRREVDEIKDLLEDYTDVKLIYEGLFEYTLYLCQLEGRQPDTGERADLVAWLGKLKRLDPMRNGRWADLERELGLKEGGGEE</sequence>
<name>A0AAN7HAL0_9PEZI</name>
<dbReference type="GO" id="GO:0004663">
    <property type="term" value="F:Rab geranylgeranyltransferase activity"/>
    <property type="evidence" value="ECO:0007669"/>
    <property type="project" value="UniProtKB-UniRule"/>
</dbReference>
<comment type="caution">
    <text evidence="8">The sequence shown here is derived from an EMBL/GenBank/DDBJ whole genome shotgun (WGS) entry which is preliminary data.</text>
</comment>
<reference evidence="8" key="1">
    <citation type="journal article" date="2023" name="Mol. Phylogenet. Evol.">
        <title>Genome-scale phylogeny and comparative genomics of the fungal order Sordariales.</title>
        <authorList>
            <person name="Hensen N."/>
            <person name="Bonometti L."/>
            <person name="Westerberg I."/>
            <person name="Brannstrom I.O."/>
            <person name="Guillou S."/>
            <person name="Cros-Aarteil S."/>
            <person name="Calhoun S."/>
            <person name="Haridas S."/>
            <person name="Kuo A."/>
            <person name="Mondo S."/>
            <person name="Pangilinan J."/>
            <person name="Riley R."/>
            <person name="LaButti K."/>
            <person name="Andreopoulos B."/>
            <person name="Lipzen A."/>
            <person name="Chen C."/>
            <person name="Yan M."/>
            <person name="Daum C."/>
            <person name="Ng V."/>
            <person name="Clum A."/>
            <person name="Steindorff A."/>
            <person name="Ohm R.A."/>
            <person name="Martin F."/>
            <person name="Silar P."/>
            <person name="Natvig D.O."/>
            <person name="Lalanne C."/>
            <person name="Gautier V."/>
            <person name="Ament-Velasquez S.L."/>
            <person name="Kruys A."/>
            <person name="Hutchinson M.I."/>
            <person name="Powell A.J."/>
            <person name="Barry K."/>
            <person name="Miller A.N."/>
            <person name="Grigoriev I.V."/>
            <person name="Debuchy R."/>
            <person name="Gladieux P."/>
            <person name="Hiltunen Thoren M."/>
            <person name="Johannesson H."/>
        </authorList>
    </citation>
    <scope>NUCLEOTIDE SEQUENCE</scope>
    <source>
        <strain evidence="8">CBS 532.94</strain>
    </source>
</reference>
<evidence type="ECO:0000256" key="7">
    <source>
        <dbReference type="SAM" id="MobiDB-lite"/>
    </source>
</evidence>
<keyword evidence="3 6" id="KW-0808">Transferase</keyword>
<evidence type="ECO:0000256" key="5">
    <source>
        <dbReference type="ARBA" id="ARBA00047658"/>
    </source>
</evidence>
<reference evidence="8" key="2">
    <citation type="submission" date="2023-05" db="EMBL/GenBank/DDBJ databases">
        <authorList>
            <consortium name="Lawrence Berkeley National Laboratory"/>
            <person name="Steindorff A."/>
            <person name="Hensen N."/>
            <person name="Bonometti L."/>
            <person name="Westerberg I."/>
            <person name="Brannstrom I.O."/>
            <person name="Guillou S."/>
            <person name="Cros-Aarteil S."/>
            <person name="Calhoun S."/>
            <person name="Haridas S."/>
            <person name="Kuo A."/>
            <person name="Mondo S."/>
            <person name="Pangilinan J."/>
            <person name="Riley R."/>
            <person name="Labutti K."/>
            <person name="Andreopoulos B."/>
            <person name="Lipzen A."/>
            <person name="Chen C."/>
            <person name="Yanf M."/>
            <person name="Daum C."/>
            <person name="Ng V."/>
            <person name="Clum A."/>
            <person name="Ohm R."/>
            <person name="Martin F."/>
            <person name="Silar P."/>
            <person name="Natvig D."/>
            <person name="Lalanne C."/>
            <person name="Gautier V."/>
            <person name="Ament-Velasquez S.L."/>
            <person name="Kruys A."/>
            <person name="Hutchinson M.I."/>
            <person name="Powell A.J."/>
            <person name="Barry K."/>
            <person name="Miller A.N."/>
            <person name="Grigoriev I.V."/>
            <person name="Debuchy R."/>
            <person name="Gladieux P."/>
            <person name="Thoren M.H."/>
            <person name="Johannesson H."/>
        </authorList>
    </citation>
    <scope>NUCLEOTIDE SEQUENCE</scope>
    <source>
        <strain evidence="8">CBS 532.94</strain>
    </source>
</reference>
<comment type="catalytic activity">
    <reaction evidence="5 6">
        <text>geranylgeranyl diphosphate + L-cysteinyl-[protein] = S-geranylgeranyl-L-cysteinyl-[protein] + diphosphate</text>
        <dbReference type="Rhea" id="RHEA:21240"/>
        <dbReference type="Rhea" id="RHEA-COMP:10131"/>
        <dbReference type="Rhea" id="RHEA-COMP:11537"/>
        <dbReference type="ChEBI" id="CHEBI:29950"/>
        <dbReference type="ChEBI" id="CHEBI:33019"/>
        <dbReference type="ChEBI" id="CHEBI:57533"/>
        <dbReference type="ChEBI" id="CHEBI:86021"/>
        <dbReference type="EC" id="2.5.1.60"/>
    </reaction>
</comment>
<dbReference type="EC" id="2.5.1.60" evidence="6"/>
<protein>
    <recommendedName>
        <fullName evidence="6">Geranylgeranyl transferase type-2 subunit alpha</fullName>
        <ecNumber evidence="6">2.5.1.60</ecNumber>
    </recommendedName>
    <alternativeName>
        <fullName evidence="6">Geranylgeranyl transferase type II subunit alpha</fullName>
    </alternativeName>
</protein>
<dbReference type="AlphaFoldDB" id="A0AAN7HAL0"/>
<dbReference type="Pfam" id="PF01239">
    <property type="entry name" value="PPTA"/>
    <property type="match status" value="5"/>
</dbReference>
<evidence type="ECO:0000256" key="6">
    <source>
        <dbReference type="RuleBase" id="RU367120"/>
    </source>
</evidence>
<organism evidence="8 9">
    <name type="scientific">Achaetomium macrosporum</name>
    <dbReference type="NCBI Taxonomy" id="79813"/>
    <lineage>
        <taxon>Eukaryota</taxon>
        <taxon>Fungi</taxon>
        <taxon>Dikarya</taxon>
        <taxon>Ascomycota</taxon>
        <taxon>Pezizomycotina</taxon>
        <taxon>Sordariomycetes</taxon>
        <taxon>Sordariomycetidae</taxon>
        <taxon>Sordariales</taxon>
        <taxon>Chaetomiaceae</taxon>
        <taxon>Achaetomium</taxon>
    </lineage>
</organism>
<dbReference type="SUPFAM" id="SSF48439">
    <property type="entry name" value="Protein prenylyltransferase"/>
    <property type="match status" value="1"/>
</dbReference>
<dbReference type="GO" id="GO:0097354">
    <property type="term" value="P:prenylation"/>
    <property type="evidence" value="ECO:0007669"/>
    <property type="project" value="UniProtKB-UniRule"/>
</dbReference>
<proteinExistence type="inferred from homology"/>